<reference evidence="9" key="1">
    <citation type="submission" date="2017-01" db="EMBL/GenBank/DDBJ databases">
        <authorList>
            <person name="Varghese N."/>
            <person name="Submissions S."/>
        </authorList>
    </citation>
    <scope>NUCLEOTIDE SEQUENCE [LARGE SCALE GENOMIC DNA]</scope>
    <source>
        <strain evidence="9">DSM 45196</strain>
    </source>
</reference>
<keyword evidence="4" id="KW-0547">Nucleotide-binding</keyword>
<keyword evidence="5 8" id="KW-0067">ATP-binding</keyword>
<dbReference type="PANTHER" id="PTHR43166:SF35">
    <property type="entry name" value="L-CYSTINE IMPORT ATP-BINDING PROTEIN TCYN"/>
    <property type="match status" value="1"/>
</dbReference>
<dbReference type="Gene3D" id="3.40.50.300">
    <property type="entry name" value="P-loop containing nucleotide triphosphate hydrolases"/>
    <property type="match status" value="1"/>
</dbReference>
<comment type="subcellular location">
    <subcellularLocation>
        <location evidence="1">Cell membrane</location>
        <topology evidence="1">Peripheral membrane protein</topology>
    </subcellularLocation>
</comment>
<dbReference type="Proteomes" id="UP000186795">
    <property type="component" value="Unassembled WGS sequence"/>
</dbReference>
<dbReference type="PROSITE" id="PS50893">
    <property type="entry name" value="ABC_TRANSPORTER_2"/>
    <property type="match status" value="1"/>
</dbReference>
<dbReference type="InterPro" id="IPR027417">
    <property type="entry name" value="P-loop_NTPase"/>
</dbReference>
<dbReference type="OrthoDB" id="9802185at2"/>
<evidence type="ECO:0000256" key="4">
    <source>
        <dbReference type="ARBA" id="ARBA00022741"/>
    </source>
</evidence>
<dbReference type="AlphaFoldDB" id="A0A1N7NA21"/>
<feature type="domain" description="ABC transporter" evidence="7">
    <location>
        <begin position="2"/>
        <end position="236"/>
    </location>
</feature>
<dbReference type="InterPro" id="IPR003593">
    <property type="entry name" value="AAA+_ATPase"/>
</dbReference>
<dbReference type="InterPro" id="IPR050086">
    <property type="entry name" value="MetN_ABC_transporter-like"/>
</dbReference>
<gene>
    <name evidence="8" type="ORF">SAMN05421790_10866</name>
</gene>
<dbReference type="InterPro" id="IPR030679">
    <property type="entry name" value="ABC_ATPase_HisP-typ"/>
</dbReference>
<dbReference type="GO" id="GO:0005886">
    <property type="term" value="C:plasma membrane"/>
    <property type="evidence" value="ECO:0007669"/>
    <property type="project" value="UniProtKB-SubCell"/>
</dbReference>
<proteinExistence type="predicted"/>
<dbReference type="SMART" id="SM00382">
    <property type="entry name" value="AAA"/>
    <property type="match status" value="1"/>
</dbReference>
<evidence type="ECO:0000256" key="3">
    <source>
        <dbReference type="ARBA" id="ARBA00022475"/>
    </source>
</evidence>
<evidence type="ECO:0000313" key="9">
    <source>
        <dbReference type="Proteomes" id="UP000186795"/>
    </source>
</evidence>
<evidence type="ECO:0000259" key="7">
    <source>
        <dbReference type="PROSITE" id="PS50893"/>
    </source>
</evidence>
<keyword evidence="9" id="KW-1185">Reference proteome</keyword>
<keyword evidence="3" id="KW-1003">Cell membrane</keyword>
<evidence type="ECO:0000313" key="8">
    <source>
        <dbReference type="EMBL" id="SIS95049.1"/>
    </source>
</evidence>
<dbReference type="GO" id="GO:0015424">
    <property type="term" value="F:ABC-type amino acid transporter activity"/>
    <property type="evidence" value="ECO:0007669"/>
    <property type="project" value="InterPro"/>
</dbReference>
<accession>A0A1N7NA21</accession>
<protein>
    <submittedName>
        <fullName evidence="8">Amino acid ABC transporter ATP-binding protein, PAAT family</fullName>
    </submittedName>
</protein>
<dbReference type="SUPFAM" id="SSF52540">
    <property type="entry name" value="P-loop containing nucleoside triphosphate hydrolases"/>
    <property type="match status" value="1"/>
</dbReference>
<dbReference type="PANTHER" id="PTHR43166">
    <property type="entry name" value="AMINO ACID IMPORT ATP-BINDING PROTEIN"/>
    <property type="match status" value="1"/>
</dbReference>
<keyword evidence="2" id="KW-0813">Transport</keyword>
<dbReference type="EMBL" id="FTOD01000008">
    <property type="protein sequence ID" value="SIS95049.1"/>
    <property type="molecule type" value="Genomic_DNA"/>
</dbReference>
<evidence type="ECO:0000256" key="1">
    <source>
        <dbReference type="ARBA" id="ARBA00004202"/>
    </source>
</evidence>
<dbReference type="RefSeq" id="WP_009709939.1">
    <property type="nucleotide sequence ID" value="NZ_CP048103.1"/>
</dbReference>
<evidence type="ECO:0000256" key="6">
    <source>
        <dbReference type="ARBA" id="ARBA00023136"/>
    </source>
</evidence>
<dbReference type="GO" id="GO:0016887">
    <property type="term" value="F:ATP hydrolysis activity"/>
    <property type="evidence" value="ECO:0007669"/>
    <property type="project" value="InterPro"/>
</dbReference>
<dbReference type="InterPro" id="IPR003439">
    <property type="entry name" value="ABC_transporter-like_ATP-bd"/>
</dbReference>
<evidence type="ECO:0000256" key="5">
    <source>
        <dbReference type="ARBA" id="ARBA00022840"/>
    </source>
</evidence>
<dbReference type="InterPro" id="IPR017871">
    <property type="entry name" value="ABC_transporter-like_CS"/>
</dbReference>
<organism evidence="8 9">
    <name type="scientific">Kroppenstedtia eburnea</name>
    <dbReference type="NCBI Taxonomy" id="714067"/>
    <lineage>
        <taxon>Bacteria</taxon>
        <taxon>Bacillati</taxon>
        <taxon>Bacillota</taxon>
        <taxon>Bacilli</taxon>
        <taxon>Bacillales</taxon>
        <taxon>Thermoactinomycetaceae</taxon>
        <taxon>Kroppenstedtia</taxon>
    </lineage>
</organism>
<dbReference type="GO" id="GO:0005524">
    <property type="term" value="F:ATP binding"/>
    <property type="evidence" value="ECO:0007669"/>
    <property type="project" value="UniProtKB-KW"/>
</dbReference>
<sequence length="240" mass="26760">MIQVKGLNKSFGKNHVLKEIDLDVGESDVVVLIGASGSGKSTLLRCLNFLELADSGEIRIDGKEVDPRRDDLNRIRQDVGMVFQHFNLFPHMNVLENVMEAPVHVKKADRKQAKTEAEDLLDKVGLSDKARAYPSQLSGGQQQRVAIARSLAMNPRVMLFDEPTSALDPELVGEVLQVIKSLAKEGMTMVIVTHEMGFAREVADWVIYLDEGRLVEEGTPAQIFDHPSQGRTREFLNRVL</sequence>
<dbReference type="PIRSF" id="PIRSF039085">
    <property type="entry name" value="ABC_ATPase_HisP"/>
    <property type="match status" value="1"/>
</dbReference>
<keyword evidence="6" id="KW-0472">Membrane</keyword>
<name>A0A1N7NA21_9BACL</name>
<dbReference type="PROSITE" id="PS00211">
    <property type="entry name" value="ABC_TRANSPORTER_1"/>
    <property type="match status" value="1"/>
</dbReference>
<dbReference type="Pfam" id="PF00005">
    <property type="entry name" value="ABC_tran"/>
    <property type="match status" value="1"/>
</dbReference>
<dbReference type="CDD" id="cd03262">
    <property type="entry name" value="ABC_HisP_GlnQ"/>
    <property type="match status" value="1"/>
</dbReference>
<evidence type="ECO:0000256" key="2">
    <source>
        <dbReference type="ARBA" id="ARBA00022448"/>
    </source>
</evidence>
<dbReference type="FunFam" id="3.40.50.300:FF:000020">
    <property type="entry name" value="Amino acid ABC transporter ATP-binding component"/>
    <property type="match status" value="1"/>
</dbReference>